<evidence type="ECO:0000313" key="3">
    <source>
        <dbReference type="Proteomes" id="UP001595880"/>
    </source>
</evidence>
<proteinExistence type="predicted"/>
<keyword evidence="1" id="KW-0812">Transmembrane</keyword>
<dbReference type="InterPro" id="IPR016956">
    <property type="entry name" value="YdjM"/>
</dbReference>
<dbReference type="RefSeq" id="WP_390194687.1">
    <property type="nucleotide sequence ID" value="NZ_JBHSDV010000001.1"/>
</dbReference>
<evidence type="ECO:0000313" key="2">
    <source>
        <dbReference type="EMBL" id="MFC4386240.1"/>
    </source>
</evidence>
<dbReference type="InterPro" id="IPR007404">
    <property type="entry name" value="YdjM-like"/>
</dbReference>
<keyword evidence="3" id="KW-1185">Reference proteome</keyword>
<keyword evidence="2" id="KW-0378">Hydrolase</keyword>
<keyword evidence="1" id="KW-0472">Membrane</keyword>
<dbReference type="PANTHER" id="PTHR35531">
    <property type="entry name" value="INNER MEMBRANE PROTEIN YBCI-RELATED"/>
    <property type="match status" value="1"/>
</dbReference>
<protein>
    <submittedName>
        <fullName evidence="2">Metal-dependent hydrolase</fullName>
    </submittedName>
</protein>
<dbReference type="Pfam" id="PF04307">
    <property type="entry name" value="YdjM"/>
    <property type="match status" value="1"/>
</dbReference>
<organism evidence="2 3">
    <name type="scientific">Gracilibacillus marinus</name>
    <dbReference type="NCBI Taxonomy" id="630535"/>
    <lineage>
        <taxon>Bacteria</taxon>
        <taxon>Bacillati</taxon>
        <taxon>Bacillota</taxon>
        <taxon>Bacilli</taxon>
        <taxon>Bacillales</taxon>
        <taxon>Bacillaceae</taxon>
        <taxon>Gracilibacillus</taxon>
    </lineage>
</organism>
<dbReference type="GO" id="GO:0016787">
    <property type="term" value="F:hydrolase activity"/>
    <property type="evidence" value="ECO:0007669"/>
    <property type="project" value="UniProtKB-KW"/>
</dbReference>
<reference evidence="3" key="1">
    <citation type="journal article" date="2019" name="Int. J. Syst. Evol. Microbiol.">
        <title>The Global Catalogue of Microorganisms (GCM) 10K type strain sequencing project: providing services to taxonomists for standard genome sequencing and annotation.</title>
        <authorList>
            <consortium name="The Broad Institute Genomics Platform"/>
            <consortium name="The Broad Institute Genome Sequencing Center for Infectious Disease"/>
            <person name="Wu L."/>
            <person name="Ma J."/>
        </authorList>
    </citation>
    <scope>NUCLEOTIDE SEQUENCE [LARGE SCALE GENOMIC DNA]</scope>
    <source>
        <strain evidence="3">KACC 14058</strain>
    </source>
</reference>
<sequence length="160" mass="17675">MTGKTHVMAGIASTTTVVQFTEYDPLLLITAGVVGALLPDICHSGSKIGRRFRIVSKIINRVFGHRTFTHSILFLFLICIILGKLTSDKSIIVGVAIGMISHYILDAATKKGIQLLYPIKWNIRFPITTRTGSSTEKIIFILLTLIVLYFGKDIVLESIL</sequence>
<feature type="transmembrane region" description="Helical" evidence="1">
    <location>
        <begin position="91"/>
        <end position="108"/>
    </location>
</feature>
<dbReference type="PANTHER" id="PTHR35531:SF1">
    <property type="entry name" value="INNER MEMBRANE PROTEIN YBCI-RELATED"/>
    <property type="match status" value="1"/>
</dbReference>
<evidence type="ECO:0000256" key="1">
    <source>
        <dbReference type="SAM" id="Phobius"/>
    </source>
</evidence>
<feature type="transmembrane region" description="Helical" evidence="1">
    <location>
        <begin position="67"/>
        <end position="85"/>
    </location>
</feature>
<comment type="caution">
    <text evidence="2">The sequence shown here is derived from an EMBL/GenBank/DDBJ whole genome shotgun (WGS) entry which is preliminary data.</text>
</comment>
<feature type="transmembrane region" description="Helical" evidence="1">
    <location>
        <begin position="138"/>
        <end position="156"/>
    </location>
</feature>
<keyword evidence="1" id="KW-1133">Transmembrane helix</keyword>
<dbReference type="Proteomes" id="UP001595880">
    <property type="component" value="Unassembled WGS sequence"/>
</dbReference>
<dbReference type="PIRSF" id="PIRSF030780">
    <property type="entry name" value="Md_memb_hyd_prd"/>
    <property type="match status" value="1"/>
</dbReference>
<name>A0ABV8VRS4_9BACI</name>
<gene>
    <name evidence="2" type="ORF">ACFOZ1_00325</name>
</gene>
<dbReference type="EMBL" id="JBHSDV010000001">
    <property type="protein sequence ID" value="MFC4386240.1"/>
    <property type="molecule type" value="Genomic_DNA"/>
</dbReference>
<accession>A0ABV8VRS4</accession>